<dbReference type="AlphaFoldDB" id="A0A558IZ66"/>
<reference evidence="1 2" key="1">
    <citation type="submission" date="2019-07" db="EMBL/GenBank/DDBJ databases">
        <title>Draft genome of C. aurimucosum strain 15-4290.</title>
        <authorList>
            <person name="Pacheco L.G.C."/>
            <person name="Aguiar E.R.G.R."/>
            <person name="Navas J."/>
            <person name="Santos C.S."/>
            <person name="Rocha D.J.P.G."/>
        </authorList>
    </citation>
    <scope>NUCLEOTIDE SEQUENCE [LARGE SCALE GENOMIC DNA]</scope>
    <source>
        <strain evidence="1 2">15-4290</strain>
    </source>
</reference>
<comment type="caution">
    <text evidence="1">The sequence shown here is derived from an EMBL/GenBank/DDBJ whole genome shotgun (WGS) entry which is preliminary data.</text>
</comment>
<dbReference type="Proteomes" id="UP000320648">
    <property type="component" value="Unassembled WGS sequence"/>
</dbReference>
<sequence length="357" mass="39977">MNDAVHGLCDRIERLIEAVDELNAAVSLEESASDLAGLGRMSPSESSRRAWLQDGVEDVLARGLDVALFQSVEQFYQDRSRSWASAISSLQLPKSNEVIKKLVKRQFYYLGSGSKRRYSPLDNQSVLNSIHSFSGDGSRLSLSDLAFEWSGSNLKFSEIKDLLEDFSKKKGPSFNSAVNRILSLLVKDLNETNPSIWRNYLNDSLEERFTKLAEARHDAAHSYPLQSQLMKSKTNAPFVPLVCLSIDLLFHFAILSLDPLSNLPNGAQIQGVLDVYYVFPKPRRGQRAAERRVLKKVALGRLTTEVYNSRAVHLVRDDGTLVTCARGLISRTRKGRMTLVLEVSSEGRISDWWIGLG</sequence>
<accession>A0A558IZ66</accession>
<organism evidence="1 2">
    <name type="scientific">Corynebacterium aurimucosum</name>
    <dbReference type="NCBI Taxonomy" id="169292"/>
    <lineage>
        <taxon>Bacteria</taxon>
        <taxon>Bacillati</taxon>
        <taxon>Actinomycetota</taxon>
        <taxon>Actinomycetes</taxon>
        <taxon>Mycobacteriales</taxon>
        <taxon>Corynebacteriaceae</taxon>
        <taxon>Corynebacterium</taxon>
    </lineage>
</organism>
<dbReference type="RefSeq" id="WP_141756316.1">
    <property type="nucleotide sequence ID" value="NZ_JUMN01000026.1"/>
</dbReference>
<dbReference type="EMBL" id="VMTX01000001">
    <property type="protein sequence ID" value="TVU86654.1"/>
    <property type="molecule type" value="Genomic_DNA"/>
</dbReference>
<gene>
    <name evidence="1" type="ORF">FQN05_00015</name>
</gene>
<evidence type="ECO:0000313" key="1">
    <source>
        <dbReference type="EMBL" id="TVU86654.1"/>
    </source>
</evidence>
<protein>
    <submittedName>
        <fullName evidence="1">Uncharacterized protein</fullName>
    </submittedName>
</protein>
<evidence type="ECO:0000313" key="2">
    <source>
        <dbReference type="Proteomes" id="UP000320648"/>
    </source>
</evidence>
<name>A0A558IZ66_9CORY</name>
<proteinExistence type="predicted"/>